<dbReference type="EMBL" id="PHHF01000049">
    <property type="protein sequence ID" value="PTD19883.1"/>
    <property type="molecule type" value="Genomic_DNA"/>
</dbReference>
<organism evidence="1 2">
    <name type="scientific">Edaphosphingomonas fennica</name>
    <dbReference type="NCBI Taxonomy" id="114404"/>
    <lineage>
        <taxon>Bacteria</taxon>
        <taxon>Pseudomonadati</taxon>
        <taxon>Pseudomonadota</taxon>
        <taxon>Alphaproteobacteria</taxon>
        <taxon>Sphingomonadales</taxon>
        <taxon>Rhizorhabdaceae</taxon>
        <taxon>Edaphosphingomonas</taxon>
    </lineage>
</organism>
<evidence type="ECO:0000313" key="2">
    <source>
        <dbReference type="Proteomes" id="UP000241206"/>
    </source>
</evidence>
<name>A0A2T4HVN6_9SPHN</name>
<comment type="caution">
    <text evidence="1">The sequence shown here is derived from an EMBL/GenBank/DDBJ whole genome shotgun (WGS) entry which is preliminary data.</text>
</comment>
<gene>
    <name evidence="1" type="ORF">CV103_11885</name>
</gene>
<reference evidence="1 2" key="1">
    <citation type="submission" date="2017-11" db="EMBL/GenBank/DDBJ databases">
        <title>Sphingomonas oleivorans sp. nov., isolated from oil-contaminated soil.</title>
        <authorList>
            <person name="Wang L."/>
            <person name="Chen L."/>
        </authorList>
    </citation>
    <scope>NUCLEOTIDE SEQUENCE [LARGE SCALE GENOMIC DNA]</scope>
    <source>
        <strain evidence="1 2">K101</strain>
    </source>
</reference>
<evidence type="ECO:0000313" key="1">
    <source>
        <dbReference type="EMBL" id="PTD19883.1"/>
    </source>
</evidence>
<accession>A0A2T4HVN6</accession>
<dbReference type="Proteomes" id="UP000241206">
    <property type="component" value="Unassembled WGS sequence"/>
</dbReference>
<protein>
    <submittedName>
        <fullName evidence="1">Uncharacterized protein</fullName>
    </submittedName>
</protein>
<dbReference type="AlphaFoldDB" id="A0A2T4HVN6"/>
<proteinExistence type="predicted"/>
<keyword evidence="2" id="KW-1185">Reference proteome</keyword>
<sequence length="147" mass="16272">METSQGQTMTTIRDQAEALASEFRALGRDVEIAHSTNRDGGHSSYLTVSGLAKRLRISDHHSGWTDAVDAFGSAADIIAAAEKAGQIRRDEERADRAALTERDAPFRARYFAAKDHERHAIVCEAYPAAVTNKTFRRDIIARWTLEG</sequence>